<evidence type="ECO:0000313" key="3">
    <source>
        <dbReference type="EMBL" id="AKB43093.1"/>
    </source>
</evidence>
<evidence type="ECO:0000256" key="2">
    <source>
        <dbReference type="SAM" id="MobiDB-lite"/>
    </source>
</evidence>
<feature type="coiled-coil region" evidence="1">
    <location>
        <begin position="36"/>
        <end position="63"/>
    </location>
</feature>
<keyword evidence="4" id="KW-1185">Reference proteome</keyword>
<dbReference type="AlphaFoldDB" id="A0A0E3Q3M8"/>
<feature type="compositionally biased region" description="Basic and acidic residues" evidence="2">
    <location>
        <begin position="74"/>
        <end position="83"/>
    </location>
</feature>
<dbReference type="KEGG" id="mvc:MSVAZ_0824"/>
<evidence type="ECO:0000256" key="1">
    <source>
        <dbReference type="SAM" id="Coils"/>
    </source>
</evidence>
<dbReference type="PATRIC" id="fig|1434123.4.peg.961"/>
<evidence type="ECO:0000313" key="4">
    <source>
        <dbReference type="Proteomes" id="UP000033096"/>
    </source>
</evidence>
<protein>
    <submittedName>
        <fullName evidence="3">Uncharacterized protein</fullName>
    </submittedName>
</protein>
<dbReference type="HOGENOM" id="CLU_191143_0_0_2"/>
<gene>
    <name evidence="3" type="ORF">MSVAZ_0824</name>
</gene>
<dbReference type="GeneID" id="24809217"/>
<keyword evidence="1" id="KW-0175">Coiled coil</keyword>
<dbReference type="EMBL" id="CP009520">
    <property type="protein sequence ID" value="AKB43093.1"/>
    <property type="molecule type" value="Genomic_DNA"/>
</dbReference>
<reference evidence="3 4" key="1">
    <citation type="submission" date="2014-07" db="EMBL/GenBank/DDBJ databases">
        <title>Methanogenic archaea and the global carbon cycle.</title>
        <authorList>
            <person name="Henriksen J.R."/>
            <person name="Luke J."/>
            <person name="Reinhart S."/>
            <person name="Benedict M.N."/>
            <person name="Youngblut N.D."/>
            <person name="Metcalf M.E."/>
            <person name="Whitaker R.J."/>
            <person name="Metcalf W.W."/>
        </authorList>
    </citation>
    <scope>NUCLEOTIDE SEQUENCE [LARGE SCALE GENOMIC DNA]</scope>
    <source>
        <strain evidence="3 4">Z-761</strain>
    </source>
</reference>
<dbReference type="Proteomes" id="UP000033096">
    <property type="component" value="Chromosome"/>
</dbReference>
<proteinExistence type="predicted"/>
<organism evidence="3 4">
    <name type="scientific">Methanosarcina vacuolata Z-761</name>
    <dbReference type="NCBI Taxonomy" id="1434123"/>
    <lineage>
        <taxon>Archaea</taxon>
        <taxon>Methanobacteriati</taxon>
        <taxon>Methanobacteriota</taxon>
        <taxon>Stenosarchaea group</taxon>
        <taxon>Methanomicrobia</taxon>
        <taxon>Methanosarcinales</taxon>
        <taxon>Methanosarcinaceae</taxon>
        <taxon>Methanosarcina</taxon>
    </lineage>
</organism>
<sequence length="90" mass="10645">MELEALKQLLASLDINPDEIKDERYAKAFRILFAIIEKQNEEIEFLKAENQKLRDEINLLKGEKAKPKIRGSKKHEDISSEKERRKRKIP</sequence>
<name>A0A0E3Q3M8_9EURY</name>
<accession>A0A0E3Q3M8</accession>
<dbReference type="RefSeq" id="WP_052727877.1">
    <property type="nucleotide sequence ID" value="NZ_CP009520.1"/>
</dbReference>
<feature type="region of interest" description="Disordered" evidence="2">
    <location>
        <begin position="64"/>
        <end position="90"/>
    </location>
</feature>